<comment type="caution">
    <text evidence="2">The sequence shown here is derived from an EMBL/GenBank/DDBJ whole genome shotgun (WGS) entry which is preliminary data.</text>
</comment>
<protein>
    <submittedName>
        <fullName evidence="2">Uncharacterized protein</fullName>
    </submittedName>
</protein>
<proteinExistence type="predicted"/>
<gene>
    <name evidence="2" type="ORF">J1605_005804</name>
</gene>
<dbReference type="AlphaFoldDB" id="A0AB34H4P1"/>
<organism evidence="2 3">
    <name type="scientific">Eschrichtius robustus</name>
    <name type="common">California gray whale</name>
    <name type="synonym">Eschrichtius gibbosus</name>
    <dbReference type="NCBI Taxonomy" id="9764"/>
    <lineage>
        <taxon>Eukaryota</taxon>
        <taxon>Metazoa</taxon>
        <taxon>Chordata</taxon>
        <taxon>Craniata</taxon>
        <taxon>Vertebrata</taxon>
        <taxon>Euteleostomi</taxon>
        <taxon>Mammalia</taxon>
        <taxon>Eutheria</taxon>
        <taxon>Laurasiatheria</taxon>
        <taxon>Artiodactyla</taxon>
        <taxon>Whippomorpha</taxon>
        <taxon>Cetacea</taxon>
        <taxon>Mysticeti</taxon>
        <taxon>Eschrichtiidae</taxon>
        <taxon>Eschrichtius</taxon>
    </lineage>
</organism>
<feature type="region of interest" description="Disordered" evidence="1">
    <location>
        <begin position="1"/>
        <end position="93"/>
    </location>
</feature>
<sequence>MGPEWQQESSGRGRRRRPGSADVLTWRRGGRAADSAGEGGARCEVGPQAGRAAASPGGAASRRPGRGKAARRPEAGRMRTECGRGGASPLGGAAVRRAARERVRGPGHGLLADGGIPWARLSDHKGRCGREPPGAAGVLEVMEEAEADCALAFAEAQRWVEPPPGP</sequence>
<feature type="compositionally biased region" description="Basic and acidic residues" evidence="1">
    <location>
        <begin position="71"/>
        <end position="82"/>
    </location>
</feature>
<evidence type="ECO:0000313" key="2">
    <source>
        <dbReference type="EMBL" id="KAJ8787218.1"/>
    </source>
</evidence>
<dbReference type="Proteomes" id="UP001159641">
    <property type="component" value="Unassembled WGS sequence"/>
</dbReference>
<dbReference type="EMBL" id="JAIQCJ010001822">
    <property type="protein sequence ID" value="KAJ8787218.1"/>
    <property type="molecule type" value="Genomic_DNA"/>
</dbReference>
<reference evidence="2 3" key="1">
    <citation type="submission" date="2022-11" db="EMBL/GenBank/DDBJ databases">
        <title>Whole genome sequence of Eschrichtius robustus ER-17-0199.</title>
        <authorList>
            <person name="Bruniche-Olsen A."/>
            <person name="Black A.N."/>
            <person name="Fields C.J."/>
            <person name="Walden K."/>
            <person name="Dewoody J.A."/>
        </authorList>
    </citation>
    <scope>NUCLEOTIDE SEQUENCE [LARGE SCALE GENOMIC DNA]</scope>
    <source>
        <strain evidence="2">ER-17-0199</strain>
        <tissue evidence="2">Blubber</tissue>
    </source>
</reference>
<evidence type="ECO:0000313" key="3">
    <source>
        <dbReference type="Proteomes" id="UP001159641"/>
    </source>
</evidence>
<accession>A0AB34H4P1</accession>
<name>A0AB34H4P1_ESCRO</name>
<evidence type="ECO:0000256" key="1">
    <source>
        <dbReference type="SAM" id="MobiDB-lite"/>
    </source>
</evidence>
<feature type="compositionally biased region" description="Low complexity" evidence="1">
    <location>
        <begin position="46"/>
        <end position="62"/>
    </location>
</feature>
<keyword evidence="3" id="KW-1185">Reference proteome</keyword>